<sequence length="397" mass="45771">MIKYAAHEHELSLFIMKTGSSILCKFCRKILSGEVYSCLGCLFFIHMKCAEFPQSLQHPVHQQHILRITSSGGRNKNCKSCWDETDGLAVSCGECDFNLHIGCALEIRRYLEEGESADLGSNFHKHQLKICHREGHKDSDFCRVCSKAIKGLGYQCKLLECSFQLHKWCAQLPTKMQHPFHPKHPLELQPVPPGGSQECSACRKEFVGYELSCVEDGFHLDSKCAFLVPTLKHPLHEHHLTLFEETRNFHCNVCGEVCKSEYYRCPMCNFNLHTDCLPLPSKVKHKDHVDQLTLYDRYLEDDSGEYYCDLCVQRRHADHGAYCCLPCKLYAHIHCALSWEKLKITDHLAIDGAADEITCLQKELKEMKMTREEVEHRYQELLKKLKDAKKRHSKLLS</sequence>
<dbReference type="EMBL" id="CM042882">
    <property type="protein sequence ID" value="KAI4383497.1"/>
    <property type="molecule type" value="Genomic_DNA"/>
</dbReference>
<name>A0ACB9S5Q4_9MYRT</name>
<dbReference type="Proteomes" id="UP001057402">
    <property type="component" value="Chromosome 3"/>
</dbReference>
<comment type="caution">
    <text evidence="1">The sequence shown here is derived from an EMBL/GenBank/DDBJ whole genome shotgun (WGS) entry which is preliminary data.</text>
</comment>
<proteinExistence type="predicted"/>
<keyword evidence="2" id="KW-1185">Reference proteome</keyword>
<protein>
    <submittedName>
        <fullName evidence="1">Uncharacterized protein</fullName>
    </submittedName>
</protein>
<accession>A0ACB9S5Q4</accession>
<organism evidence="1 2">
    <name type="scientific">Melastoma candidum</name>
    <dbReference type="NCBI Taxonomy" id="119954"/>
    <lineage>
        <taxon>Eukaryota</taxon>
        <taxon>Viridiplantae</taxon>
        <taxon>Streptophyta</taxon>
        <taxon>Embryophyta</taxon>
        <taxon>Tracheophyta</taxon>
        <taxon>Spermatophyta</taxon>
        <taxon>Magnoliopsida</taxon>
        <taxon>eudicotyledons</taxon>
        <taxon>Gunneridae</taxon>
        <taxon>Pentapetalae</taxon>
        <taxon>rosids</taxon>
        <taxon>malvids</taxon>
        <taxon>Myrtales</taxon>
        <taxon>Melastomataceae</taxon>
        <taxon>Melastomatoideae</taxon>
        <taxon>Melastomateae</taxon>
        <taxon>Melastoma</taxon>
    </lineage>
</organism>
<evidence type="ECO:0000313" key="2">
    <source>
        <dbReference type="Proteomes" id="UP001057402"/>
    </source>
</evidence>
<reference evidence="2" key="1">
    <citation type="journal article" date="2023" name="Front. Plant Sci.">
        <title>Chromosomal-level genome assembly of Melastoma candidum provides insights into trichome evolution.</title>
        <authorList>
            <person name="Zhong Y."/>
            <person name="Wu W."/>
            <person name="Sun C."/>
            <person name="Zou P."/>
            <person name="Liu Y."/>
            <person name="Dai S."/>
            <person name="Zhou R."/>
        </authorList>
    </citation>
    <scope>NUCLEOTIDE SEQUENCE [LARGE SCALE GENOMIC DNA]</scope>
</reference>
<gene>
    <name evidence="1" type="ORF">MLD38_009330</name>
</gene>
<evidence type="ECO:0000313" key="1">
    <source>
        <dbReference type="EMBL" id="KAI4383497.1"/>
    </source>
</evidence>